<reference evidence="15" key="1">
    <citation type="submission" date="2018-06" db="EMBL/GenBank/DDBJ databases">
        <authorList>
            <person name="Zhirakovskaya E."/>
        </authorList>
    </citation>
    <scope>NUCLEOTIDE SEQUENCE</scope>
</reference>
<keyword evidence="11 13" id="KW-0472">Membrane</keyword>
<comment type="similarity">
    <text evidence="2">Belongs to the FtsK/SpoIIIE/SftA family.</text>
</comment>
<dbReference type="GO" id="GO:0007059">
    <property type="term" value="P:chromosome segregation"/>
    <property type="evidence" value="ECO:0007669"/>
    <property type="project" value="UniProtKB-KW"/>
</dbReference>
<evidence type="ECO:0000256" key="10">
    <source>
        <dbReference type="ARBA" id="ARBA00023125"/>
    </source>
</evidence>
<feature type="transmembrane region" description="Helical" evidence="13">
    <location>
        <begin position="30"/>
        <end position="54"/>
    </location>
</feature>
<dbReference type="Gene3D" id="3.30.980.40">
    <property type="match status" value="1"/>
</dbReference>
<dbReference type="Pfam" id="PF13491">
    <property type="entry name" value="FtsK_4TM"/>
    <property type="match status" value="1"/>
</dbReference>
<dbReference type="GO" id="GO:0003677">
    <property type="term" value="F:DNA binding"/>
    <property type="evidence" value="ECO:0007669"/>
    <property type="project" value="UniProtKB-KW"/>
</dbReference>
<evidence type="ECO:0000256" key="13">
    <source>
        <dbReference type="SAM" id="Phobius"/>
    </source>
</evidence>
<evidence type="ECO:0000256" key="11">
    <source>
        <dbReference type="ARBA" id="ARBA00023136"/>
    </source>
</evidence>
<dbReference type="Gene3D" id="1.10.10.10">
    <property type="entry name" value="Winged helix-like DNA-binding domain superfamily/Winged helix DNA-binding domain"/>
    <property type="match status" value="1"/>
</dbReference>
<evidence type="ECO:0000256" key="6">
    <source>
        <dbReference type="ARBA" id="ARBA00022741"/>
    </source>
</evidence>
<keyword evidence="3" id="KW-1003">Cell membrane</keyword>
<feature type="domain" description="FtsK" evidence="14">
    <location>
        <begin position="455"/>
        <end position="659"/>
    </location>
</feature>
<dbReference type="PANTHER" id="PTHR22683">
    <property type="entry name" value="SPORULATION PROTEIN RELATED"/>
    <property type="match status" value="1"/>
</dbReference>
<protein>
    <submittedName>
        <fullName evidence="15">DNA translocase FtsK</fullName>
    </submittedName>
</protein>
<dbReference type="SUPFAM" id="SSF46785">
    <property type="entry name" value="Winged helix' DNA-binding domain"/>
    <property type="match status" value="1"/>
</dbReference>
<evidence type="ECO:0000256" key="2">
    <source>
        <dbReference type="ARBA" id="ARBA00006474"/>
    </source>
</evidence>
<evidence type="ECO:0000256" key="1">
    <source>
        <dbReference type="ARBA" id="ARBA00004651"/>
    </source>
</evidence>
<dbReference type="InterPro" id="IPR036388">
    <property type="entry name" value="WH-like_DNA-bd_sf"/>
</dbReference>
<dbReference type="InterPro" id="IPR018541">
    <property type="entry name" value="Ftsk_gamma"/>
</dbReference>
<evidence type="ECO:0000256" key="5">
    <source>
        <dbReference type="ARBA" id="ARBA00022692"/>
    </source>
</evidence>
<sequence>MAVKKRKPVKKRKKRKEKRNGTPFYKDERFAYIVGGMVLIIASYLAIAFVSFLFHGAADQSKLDLSWTQLVFNSNIKVDNQAGKTGAFLAEVMINRGFGIASFIFIYLLVITGLRILGWKQVSYRKAWVLSIISVIWLSVALGYIFMKDDAIVYTYPGGRYGFVVSMWLNSLIGRTGTALLLLLTAFITLTASFESVLPWLKQLFRKKQKPETVTAETGGNESGSTEDFGFEETILKVIDEDDVVKAIFDPDTEGSEPGVTPDDKEIVLDIQTVPAADKTPEQPKEPELTVEEGVDEEVGDFSHGQLEDYDPTLELSNYKMPSIDLLIDHHTGNAEVSNEELISNKNKIVETLRHYKIEIIKIRATIGPAITLYEIVPAPGIRIAKIKNLEDDIALSLAALGIRIIAPIPGRGTIGIEVPNQQPEIVSMRSIISSKKFQESTAELPVVIGKTISNETYMFDLVKMPHILVAGATGQGKSVGLNVIITSLLYKKHPAQLKFIFIDPKKVELSLYSSIENHFLAKLPGEDDSIITDIQKVKNTLNSVNIEMDYRYDLLKKAHSRNIKEYNKKFIARRLNPEKGHRYLPYIVVVIDEFADLIMTAGKEIELPIARIAQLARAVGIHMIIATQRPSTNIITGVIKANFPTRIAFKVASMIDSRTILDTPGANQLIGKGDMLIAMGSSMTRVQCAFIDTPEAEEVCKFIAGQQGYPEPLLLPEYVGDEDGPAATDLSNIDELFEESARLVVLNQMGSTSMIQRKLAIGYNRAGRIMDQLEATGVVGPSEGSKARQVLIQDEYSLEQLLNSLD</sequence>
<proteinExistence type="inferred from homology"/>
<evidence type="ECO:0000256" key="7">
    <source>
        <dbReference type="ARBA" id="ARBA00022829"/>
    </source>
</evidence>
<comment type="subcellular location">
    <subcellularLocation>
        <location evidence="1">Cell membrane</location>
        <topology evidence="1">Multi-pass membrane protein</topology>
    </subcellularLocation>
</comment>
<evidence type="ECO:0000256" key="9">
    <source>
        <dbReference type="ARBA" id="ARBA00022989"/>
    </source>
</evidence>
<keyword evidence="8" id="KW-0067">ATP-binding</keyword>
<dbReference type="Pfam" id="PF17854">
    <property type="entry name" value="FtsK_alpha"/>
    <property type="match status" value="1"/>
</dbReference>
<keyword evidence="7" id="KW-0159">Chromosome partition</keyword>
<dbReference type="AlphaFoldDB" id="A0A3B0TYF4"/>
<dbReference type="Gene3D" id="3.40.50.300">
    <property type="entry name" value="P-loop containing nucleotide triphosphate hydrolases"/>
    <property type="match status" value="1"/>
</dbReference>
<evidence type="ECO:0000256" key="3">
    <source>
        <dbReference type="ARBA" id="ARBA00022475"/>
    </source>
</evidence>
<dbReference type="InterPro" id="IPR025199">
    <property type="entry name" value="FtsK_4TM"/>
</dbReference>
<dbReference type="InterPro" id="IPR050206">
    <property type="entry name" value="FtsK/SpoIIIE/SftA"/>
</dbReference>
<dbReference type="SMART" id="SM00843">
    <property type="entry name" value="Ftsk_gamma"/>
    <property type="match status" value="1"/>
</dbReference>
<dbReference type="Pfam" id="PF01580">
    <property type="entry name" value="FtsK_SpoIIIE"/>
    <property type="match status" value="1"/>
</dbReference>
<dbReference type="Pfam" id="PF09397">
    <property type="entry name" value="FtsK_gamma"/>
    <property type="match status" value="1"/>
</dbReference>
<evidence type="ECO:0000313" key="15">
    <source>
        <dbReference type="EMBL" id="VAW23058.1"/>
    </source>
</evidence>
<evidence type="ECO:0000256" key="12">
    <source>
        <dbReference type="ARBA" id="ARBA00023306"/>
    </source>
</evidence>
<dbReference type="GO" id="GO:0005886">
    <property type="term" value="C:plasma membrane"/>
    <property type="evidence" value="ECO:0007669"/>
    <property type="project" value="UniProtKB-SubCell"/>
</dbReference>
<organism evidence="15">
    <name type="scientific">hydrothermal vent metagenome</name>
    <dbReference type="NCBI Taxonomy" id="652676"/>
    <lineage>
        <taxon>unclassified sequences</taxon>
        <taxon>metagenomes</taxon>
        <taxon>ecological metagenomes</taxon>
    </lineage>
</organism>
<dbReference type="InterPro" id="IPR036390">
    <property type="entry name" value="WH_DNA-bd_sf"/>
</dbReference>
<keyword evidence="10" id="KW-0238">DNA-binding</keyword>
<keyword evidence="5 13" id="KW-0812">Transmembrane</keyword>
<evidence type="ECO:0000256" key="4">
    <source>
        <dbReference type="ARBA" id="ARBA00022618"/>
    </source>
</evidence>
<evidence type="ECO:0000259" key="14">
    <source>
        <dbReference type="PROSITE" id="PS50901"/>
    </source>
</evidence>
<name>A0A3B0TYF4_9ZZZZ</name>
<feature type="transmembrane region" description="Helical" evidence="13">
    <location>
        <begin position="129"/>
        <end position="147"/>
    </location>
</feature>
<dbReference type="InterPro" id="IPR027417">
    <property type="entry name" value="P-loop_NTPase"/>
</dbReference>
<dbReference type="GO" id="GO:0005524">
    <property type="term" value="F:ATP binding"/>
    <property type="evidence" value="ECO:0007669"/>
    <property type="project" value="UniProtKB-KW"/>
</dbReference>
<gene>
    <name evidence="15" type="ORF">MNBD_BACTEROID01-2440</name>
</gene>
<keyword evidence="9 13" id="KW-1133">Transmembrane helix</keyword>
<dbReference type="InterPro" id="IPR002543">
    <property type="entry name" value="FtsK_dom"/>
</dbReference>
<dbReference type="SUPFAM" id="SSF52540">
    <property type="entry name" value="P-loop containing nucleoside triphosphate hydrolases"/>
    <property type="match status" value="1"/>
</dbReference>
<feature type="transmembrane region" description="Helical" evidence="13">
    <location>
        <begin position="179"/>
        <end position="201"/>
    </location>
</feature>
<keyword evidence="12" id="KW-0131">Cell cycle</keyword>
<dbReference type="PANTHER" id="PTHR22683:SF41">
    <property type="entry name" value="DNA TRANSLOCASE FTSK"/>
    <property type="match status" value="1"/>
</dbReference>
<dbReference type="GO" id="GO:0051301">
    <property type="term" value="P:cell division"/>
    <property type="evidence" value="ECO:0007669"/>
    <property type="project" value="UniProtKB-KW"/>
</dbReference>
<keyword evidence="6" id="KW-0547">Nucleotide-binding</keyword>
<dbReference type="EMBL" id="UOEP01000185">
    <property type="protein sequence ID" value="VAW23058.1"/>
    <property type="molecule type" value="Genomic_DNA"/>
</dbReference>
<dbReference type="InterPro" id="IPR041027">
    <property type="entry name" value="FtsK_alpha"/>
</dbReference>
<keyword evidence="4" id="KW-0132">Cell division</keyword>
<feature type="transmembrane region" description="Helical" evidence="13">
    <location>
        <begin position="98"/>
        <end position="117"/>
    </location>
</feature>
<evidence type="ECO:0000256" key="8">
    <source>
        <dbReference type="ARBA" id="ARBA00022840"/>
    </source>
</evidence>
<dbReference type="PROSITE" id="PS50901">
    <property type="entry name" value="FTSK"/>
    <property type="match status" value="1"/>
</dbReference>
<accession>A0A3B0TYF4</accession>